<sequence length="112" mass="12331">MTNPMIDIINAEAESYEAAVAGDPETPLHSENIDGLPADIWYKVSRALHQSDEYAEVVHRSHNQHTVAHRSNRRTTCTCGWLGFHNKFAAHAGRRTIAALLTAIDLPASLDA</sequence>
<gene>
    <name evidence="1" type="ORF">GCM10009720_21280</name>
</gene>
<keyword evidence="2" id="KW-1185">Reference proteome</keyword>
<evidence type="ECO:0000313" key="2">
    <source>
        <dbReference type="Proteomes" id="UP001501461"/>
    </source>
</evidence>
<evidence type="ECO:0000313" key="1">
    <source>
        <dbReference type="EMBL" id="GAA2040601.1"/>
    </source>
</evidence>
<protein>
    <submittedName>
        <fullName evidence="1">Uncharacterized protein</fullName>
    </submittedName>
</protein>
<name>A0ABN2UPS7_9MICC</name>
<reference evidence="1 2" key="1">
    <citation type="journal article" date="2019" name="Int. J. Syst. Evol. Microbiol.">
        <title>The Global Catalogue of Microorganisms (GCM) 10K type strain sequencing project: providing services to taxonomists for standard genome sequencing and annotation.</title>
        <authorList>
            <consortium name="The Broad Institute Genomics Platform"/>
            <consortium name="The Broad Institute Genome Sequencing Center for Infectious Disease"/>
            <person name="Wu L."/>
            <person name="Ma J."/>
        </authorList>
    </citation>
    <scope>NUCLEOTIDE SEQUENCE [LARGE SCALE GENOMIC DNA]</scope>
    <source>
        <strain evidence="1 2">JCM 13595</strain>
    </source>
</reference>
<accession>A0ABN2UPS7</accession>
<organism evidence="1 2">
    <name type="scientific">Yaniella flava</name>
    <dbReference type="NCBI Taxonomy" id="287930"/>
    <lineage>
        <taxon>Bacteria</taxon>
        <taxon>Bacillati</taxon>
        <taxon>Actinomycetota</taxon>
        <taxon>Actinomycetes</taxon>
        <taxon>Micrococcales</taxon>
        <taxon>Micrococcaceae</taxon>
        <taxon>Yaniella</taxon>
    </lineage>
</organism>
<dbReference type="EMBL" id="BAAAMN010000046">
    <property type="protein sequence ID" value="GAA2040601.1"/>
    <property type="molecule type" value="Genomic_DNA"/>
</dbReference>
<dbReference type="RefSeq" id="WP_343958435.1">
    <property type="nucleotide sequence ID" value="NZ_BAAAMN010000046.1"/>
</dbReference>
<proteinExistence type="predicted"/>
<dbReference type="Proteomes" id="UP001501461">
    <property type="component" value="Unassembled WGS sequence"/>
</dbReference>
<comment type="caution">
    <text evidence="1">The sequence shown here is derived from an EMBL/GenBank/DDBJ whole genome shotgun (WGS) entry which is preliminary data.</text>
</comment>